<proteinExistence type="predicted"/>
<evidence type="ECO:0008006" key="3">
    <source>
        <dbReference type="Google" id="ProtNLM"/>
    </source>
</evidence>
<accession>A0A1H4KSK7</accession>
<dbReference type="Proteomes" id="UP000183038">
    <property type="component" value="Unassembled WGS sequence"/>
</dbReference>
<dbReference type="RefSeq" id="WP_074670683.1">
    <property type="nucleotide sequence ID" value="NZ_FNTB01000001.1"/>
</dbReference>
<evidence type="ECO:0000313" key="2">
    <source>
        <dbReference type="Proteomes" id="UP000183038"/>
    </source>
</evidence>
<dbReference type="AlphaFoldDB" id="A0A1H4KSK7"/>
<dbReference type="EMBL" id="FNTB01000001">
    <property type="protein sequence ID" value="SEB61373.1"/>
    <property type="molecule type" value="Genomic_DNA"/>
</dbReference>
<evidence type="ECO:0000313" key="1">
    <source>
        <dbReference type="EMBL" id="SEB61373.1"/>
    </source>
</evidence>
<organism evidence="1 2">
    <name type="scientific">Maribacter dokdonensis</name>
    <dbReference type="NCBI Taxonomy" id="320912"/>
    <lineage>
        <taxon>Bacteria</taxon>
        <taxon>Pseudomonadati</taxon>
        <taxon>Bacteroidota</taxon>
        <taxon>Flavobacteriia</taxon>
        <taxon>Flavobacteriales</taxon>
        <taxon>Flavobacteriaceae</taxon>
        <taxon>Maribacter</taxon>
    </lineage>
</organism>
<reference evidence="1 2" key="1">
    <citation type="submission" date="2016-10" db="EMBL/GenBank/DDBJ databases">
        <authorList>
            <person name="de Groot N.N."/>
        </authorList>
    </citation>
    <scope>NUCLEOTIDE SEQUENCE [LARGE SCALE GENOMIC DNA]</scope>
    <source>
        <strain evidence="1 2">MAR_2009_71</strain>
    </source>
</reference>
<sequence length="518" mass="58898">MSKILKWLVVILIFSIGSYMLAEWKMKHEIISFLERKVPDHINFSYDELAINLLEGNIAFTDVAVVSLGKQTSSCEIRVNANELSIEGFSYWKILFQKSVHIKTLTLSTPHLHFKTCPKDPNNVVANKSNPINLLKEIFVEELKFESGVVEIWDANEEVELISVASLGLHLKDVATDPETITKYVPFTFSNYQIEIAQFKAPLGEYENLQMASLVMNNSSIDMTDISLLTKYSKAELSKQITYERDHVSLTIPAISINDHNYVANKDSLQINFKEVKLIEPNLEIYRDKSPLEDFSTKPLYGTLLRRLPFKIAIDAILIQQGTIVYKEDAPNNVKAGALRFTNLNADINNLSNLTTVNNTVNIKLNAHLMDAGALHLDWNFNVNDPHDSFLISGKLSNFYTEKLNDFLVPNLRTQTTGTIEQLYFTISGDEYTSSGDIKMRYEDFKFQLLNKERNGVKKVLSFIGNLFVNDGSKADENGFRYGTISVERTQHKSFFNYLWINLQDGLVDVLTSNGKKE</sequence>
<protein>
    <recommendedName>
        <fullName evidence="3">DUF748 domain-containing protein</fullName>
    </recommendedName>
</protein>
<gene>
    <name evidence="1" type="ORF">SAMN05192540_1061</name>
</gene>
<dbReference type="OrthoDB" id="1412480at2"/>
<name>A0A1H4KSK7_9FLAO</name>